<sequence>MCKKTPAPANKKTTSIIRLHFLKNEVLDDMISADIKTEMTGKTKNSN</sequence>
<dbReference type="Proteomes" id="UP001500359">
    <property type="component" value="Unassembled WGS sequence"/>
</dbReference>
<keyword evidence="2" id="KW-1185">Reference proteome</keyword>
<accession>A0ABP3X668</accession>
<dbReference type="EMBL" id="BAAAFD010000029">
    <property type="protein sequence ID" value="GAA0860390.1"/>
    <property type="molecule type" value="Genomic_DNA"/>
</dbReference>
<evidence type="ECO:0000313" key="1">
    <source>
        <dbReference type="EMBL" id="GAA0860390.1"/>
    </source>
</evidence>
<proteinExistence type="predicted"/>
<name>A0ABP3X668_9ALTE</name>
<reference evidence="2" key="1">
    <citation type="journal article" date="2019" name="Int. J. Syst. Evol. Microbiol.">
        <title>The Global Catalogue of Microorganisms (GCM) 10K type strain sequencing project: providing services to taxonomists for standard genome sequencing and annotation.</title>
        <authorList>
            <consortium name="The Broad Institute Genomics Platform"/>
            <consortium name="The Broad Institute Genome Sequencing Center for Infectious Disease"/>
            <person name="Wu L."/>
            <person name="Ma J."/>
        </authorList>
    </citation>
    <scope>NUCLEOTIDE SEQUENCE [LARGE SCALE GENOMIC DNA]</scope>
    <source>
        <strain evidence="2">JCM 15896</strain>
    </source>
</reference>
<gene>
    <name evidence="1" type="ORF">GCM10009114_37190</name>
</gene>
<organism evidence="1 2">
    <name type="scientific">Aliiglaciecola litoralis</name>
    <dbReference type="NCBI Taxonomy" id="582857"/>
    <lineage>
        <taxon>Bacteria</taxon>
        <taxon>Pseudomonadati</taxon>
        <taxon>Pseudomonadota</taxon>
        <taxon>Gammaproteobacteria</taxon>
        <taxon>Alteromonadales</taxon>
        <taxon>Alteromonadaceae</taxon>
        <taxon>Aliiglaciecola</taxon>
    </lineage>
</organism>
<evidence type="ECO:0000313" key="2">
    <source>
        <dbReference type="Proteomes" id="UP001500359"/>
    </source>
</evidence>
<protein>
    <submittedName>
        <fullName evidence="1">Uncharacterized protein</fullName>
    </submittedName>
</protein>
<comment type="caution">
    <text evidence="1">The sequence shown here is derived from an EMBL/GenBank/DDBJ whole genome shotgun (WGS) entry which is preliminary data.</text>
</comment>